<organism evidence="1 2">
    <name type="scientific">Serratia phage Moabite</name>
    <dbReference type="NCBI Taxonomy" id="2587814"/>
    <lineage>
        <taxon>Viruses</taxon>
        <taxon>Duplodnaviria</taxon>
        <taxon>Heunggongvirae</taxon>
        <taxon>Uroviricota</taxon>
        <taxon>Caudoviricetes</taxon>
        <taxon>Chimalliviridae</taxon>
        <taxon>Moabitevirus</taxon>
        <taxon>Moabitevirus moabite</taxon>
    </lineage>
</organism>
<keyword evidence="2" id="KW-1185">Reference proteome</keyword>
<proteinExistence type="predicted"/>
<name>A0A4Y5TPM3_9CAUD</name>
<gene>
    <name evidence="1" type="ORF">CPT_Moabite_242</name>
</gene>
<sequence length="30" mass="3240">MKLTIKPLVVGKIVGVVNPTPTYLTSILPF</sequence>
<protein>
    <submittedName>
        <fullName evidence="1">Uncharacterized protein</fullName>
    </submittedName>
</protein>
<evidence type="ECO:0000313" key="1">
    <source>
        <dbReference type="EMBL" id="QDB71272.1"/>
    </source>
</evidence>
<dbReference type="EMBL" id="MK994515">
    <property type="protein sequence ID" value="QDB71272.1"/>
    <property type="molecule type" value="Genomic_DNA"/>
</dbReference>
<accession>A0A4Y5TPM3</accession>
<reference evidence="2" key="1">
    <citation type="submission" date="2019-05" db="EMBL/GenBank/DDBJ databases">
        <title>Complete Genome Sequence of Serratia marcescens Myophage Moabite.</title>
        <authorList>
            <person name="Price L."/>
            <person name="Rohren M."/>
            <person name="Newkirk H."/>
            <person name="Liu M."/>
            <person name="Ramsey J."/>
        </authorList>
    </citation>
    <scope>NUCLEOTIDE SEQUENCE [LARGE SCALE GENOMIC DNA]</scope>
</reference>
<evidence type="ECO:0000313" key="2">
    <source>
        <dbReference type="Proteomes" id="UP000319063"/>
    </source>
</evidence>
<dbReference type="Proteomes" id="UP000319063">
    <property type="component" value="Segment"/>
</dbReference>